<evidence type="ECO:0000256" key="6">
    <source>
        <dbReference type="ARBA" id="ARBA00023002"/>
    </source>
</evidence>
<protein>
    <submittedName>
        <fullName evidence="9">NAD(P)H-dependent oxidoreductase</fullName>
    </submittedName>
</protein>
<dbReference type="PANTHER" id="PTHR23026">
    <property type="entry name" value="NADPH NITROREDUCTASE"/>
    <property type="match status" value="1"/>
</dbReference>
<evidence type="ECO:0000256" key="4">
    <source>
        <dbReference type="ARBA" id="ARBA00022643"/>
    </source>
</evidence>
<keyword evidence="10" id="KW-1185">Reference proteome</keyword>
<name>A0ABN6WW49_9BACT</name>
<dbReference type="InterPro" id="IPR000415">
    <property type="entry name" value="Nitroreductase-like"/>
</dbReference>
<keyword evidence="3" id="KW-0285">Flavoprotein</keyword>
<organism evidence="9 10">
    <name type="scientific">Hydrogenimonas cancrithermarum</name>
    <dbReference type="NCBI Taxonomy" id="2993563"/>
    <lineage>
        <taxon>Bacteria</taxon>
        <taxon>Pseudomonadati</taxon>
        <taxon>Campylobacterota</taxon>
        <taxon>Epsilonproteobacteria</taxon>
        <taxon>Campylobacterales</taxon>
        <taxon>Hydrogenimonadaceae</taxon>
        <taxon>Hydrogenimonas</taxon>
    </lineage>
</organism>
<keyword evidence="5" id="KW-0521">NADP</keyword>
<keyword evidence="4" id="KW-0288">FMN</keyword>
<evidence type="ECO:0000256" key="1">
    <source>
        <dbReference type="ARBA" id="ARBA00001917"/>
    </source>
</evidence>
<dbReference type="RefSeq" id="WP_286336067.1">
    <property type="nucleotide sequence ID" value="NZ_AP027370.1"/>
</dbReference>
<evidence type="ECO:0000256" key="2">
    <source>
        <dbReference type="ARBA" id="ARBA00007118"/>
    </source>
</evidence>
<evidence type="ECO:0000256" key="5">
    <source>
        <dbReference type="ARBA" id="ARBA00022857"/>
    </source>
</evidence>
<dbReference type="PANTHER" id="PTHR23026:SF125">
    <property type="entry name" value="OXYGEN-INSENSITIVE NAD(P)H NITROREDUCTASE"/>
    <property type="match status" value="1"/>
</dbReference>
<keyword evidence="6" id="KW-0560">Oxidoreductase</keyword>
<evidence type="ECO:0000313" key="9">
    <source>
        <dbReference type="EMBL" id="BDY13093.1"/>
    </source>
</evidence>
<evidence type="ECO:0000259" key="8">
    <source>
        <dbReference type="Pfam" id="PF00881"/>
    </source>
</evidence>
<keyword evidence="7" id="KW-0520">NAD</keyword>
<evidence type="ECO:0000256" key="3">
    <source>
        <dbReference type="ARBA" id="ARBA00022630"/>
    </source>
</evidence>
<dbReference type="Pfam" id="PF00881">
    <property type="entry name" value="Nitroreductase"/>
    <property type="match status" value="1"/>
</dbReference>
<reference evidence="9 10" key="1">
    <citation type="submission" date="2023-03" db="EMBL/GenBank/DDBJ databases">
        <title>Description of Hydrogenimonas sp. ISO32.</title>
        <authorList>
            <person name="Mino S."/>
            <person name="Fukazawa S."/>
            <person name="Sawabe T."/>
        </authorList>
    </citation>
    <scope>NUCLEOTIDE SEQUENCE [LARGE SCALE GENOMIC DNA]</scope>
    <source>
        <strain evidence="9 10">ISO32</strain>
    </source>
</reference>
<dbReference type="InterPro" id="IPR029479">
    <property type="entry name" value="Nitroreductase"/>
</dbReference>
<evidence type="ECO:0000256" key="7">
    <source>
        <dbReference type="ARBA" id="ARBA00023027"/>
    </source>
</evidence>
<dbReference type="Proteomes" id="UP001321445">
    <property type="component" value="Chromosome"/>
</dbReference>
<dbReference type="Gene3D" id="3.40.109.10">
    <property type="entry name" value="NADH Oxidase"/>
    <property type="match status" value="1"/>
</dbReference>
<comment type="cofactor">
    <cofactor evidence="1">
        <name>FMN</name>
        <dbReference type="ChEBI" id="CHEBI:58210"/>
    </cofactor>
</comment>
<proteinExistence type="inferred from homology"/>
<dbReference type="InterPro" id="IPR050627">
    <property type="entry name" value="Nitroreductase/BluB"/>
</dbReference>
<dbReference type="EMBL" id="AP027370">
    <property type="protein sequence ID" value="BDY13093.1"/>
    <property type="molecule type" value="Genomic_DNA"/>
</dbReference>
<gene>
    <name evidence="9" type="ORF">HCR_14050</name>
</gene>
<feature type="domain" description="Nitroreductase" evidence="8">
    <location>
        <begin position="12"/>
        <end position="189"/>
    </location>
</feature>
<comment type="similarity">
    <text evidence="2">Belongs to the nitroreductase family.</text>
</comment>
<dbReference type="InterPro" id="IPR033878">
    <property type="entry name" value="NfsB-like"/>
</dbReference>
<dbReference type="CDD" id="cd02149">
    <property type="entry name" value="NfsB-like"/>
    <property type="match status" value="1"/>
</dbReference>
<dbReference type="SUPFAM" id="SSF55469">
    <property type="entry name" value="FMN-dependent nitroreductase-like"/>
    <property type="match status" value="1"/>
</dbReference>
<evidence type="ECO:0000313" key="10">
    <source>
        <dbReference type="Proteomes" id="UP001321445"/>
    </source>
</evidence>
<accession>A0ABN6WW49</accession>
<sequence>MENREVFLKAMQERYSCKRFDENRKIPKEDLEMILEFGRLSPSSFGMEPWRFSVVQSQTLKERIRPLCWDQPQITTCSDLVLVKSILGPLAPGSRYSRDMLSRRDLPKEKVEAYCDLYDTFAAHKLATEGLFCWGSKQCYIAAANMMTGAAAMGIDSCPIEGFEKEKVEALLEMDPAKEELALIIAFGYRVKPAPEKIRLPLDQIVEYL</sequence>